<dbReference type="SUPFAM" id="SSF53649">
    <property type="entry name" value="Alkaline phosphatase-like"/>
    <property type="match status" value="1"/>
</dbReference>
<protein>
    <submittedName>
        <fullName evidence="2">CDP-alcohol phosphatidyltransferase</fullName>
    </submittedName>
</protein>
<dbReference type="AlphaFoldDB" id="A0AAU7GFR6"/>
<accession>A0AAU7GFR6</accession>
<keyword evidence="1" id="KW-0472">Membrane</keyword>
<reference evidence="2" key="1">
    <citation type="submission" date="2024-05" db="EMBL/GenBank/DDBJ databases">
        <title>The Natural Products Discovery Center: Release of the First 8490 Sequenced Strains for Exploring Actinobacteria Biosynthetic Diversity.</title>
        <authorList>
            <person name="Kalkreuter E."/>
            <person name="Kautsar S.A."/>
            <person name="Yang D."/>
            <person name="Bader C.D."/>
            <person name="Teijaro C.N."/>
            <person name="Fluegel L."/>
            <person name="Davis C.M."/>
            <person name="Simpson J.R."/>
            <person name="Lauterbach L."/>
            <person name="Steele A.D."/>
            <person name="Gui C."/>
            <person name="Meng S."/>
            <person name="Li G."/>
            <person name="Viehrig K."/>
            <person name="Ye F."/>
            <person name="Su P."/>
            <person name="Kiefer A.F."/>
            <person name="Nichols A."/>
            <person name="Cepeda A.J."/>
            <person name="Yan W."/>
            <person name="Fan B."/>
            <person name="Jiang Y."/>
            <person name="Adhikari A."/>
            <person name="Zheng C.-J."/>
            <person name="Schuster L."/>
            <person name="Cowan T.M."/>
            <person name="Smanski M.J."/>
            <person name="Chevrette M.G."/>
            <person name="de Carvalho L.P.S."/>
            <person name="Shen B."/>
        </authorList>
    </citation>
    <scope>NUCLEOTIDE SEQUENCE</scope>
    <source>
        <strain evidence="2">NPDC080035</strain>
    </source>
</reference>
<feature type="transmembrane region" description="Helical" evidence="1">
    <location>
        <begin position="43"/>
        <end position="63"/>
    </location>
</feature>
<dbReference type="Gene3D" id="3.40.720.10">
    <property type="entry name" value="Alkaline Phosphatase, subunit A"/>
    <property type="match status" value="1"/>
</dbReference>
<keyword evidence="1" id="KW-0812">Transmembrane</keyword>
<feature type="transmembrane region" description="Helical" evidence="1">
    <location>
        <begin position="12"/>
        <end position="37"/>
    </location>
</feature>
<dbReference type="RefSeq" id="WP_348789987.1">
    <property type="nucleotide sequence ID" value="NZ_CP157390.1"/>
</dbReference>
<name>A0AAU7GFR6_9MICO</name>
<feature type="transmembrane region" description="Helical" evidence="1">
    <location>
        <begin position="159"/>
        <end position="179"/>
    </location>
</feature>
<evidence type="ECO:0000313" key="2">
    <source>
        <dbReference type="EMBL" id="XBM50077.1"/>
    </source>
</evidence>
<dbReference type="EMBL" id="CP157390">
    <property type="protein sequence ID" value="XBM50077.1"/>
    <property type="molecule type" value="Genomic_DNA"/>
</dbReference>
<proteinExistence type="predicted"/>
<dbReference type="InterPro" id="IPR017850">
    <property type="entry name" value="Alkaline_phosphatase_core_sf"/>
</dbReference>
<feature type="transmembrane region" description="Helical" evidence="1">
    <location>
        <begin position="70"/>
        <end position="87"/>
    </location>
</feature>
<gene>
    <name evidence="2" type="ORF">AAME72_09435</name>
</gene>
<feature type="transmembrane region" description="Helical" evidence="1">
    <location>
        <begin position="121"/>
        <end position="147"/>
    </location>
</feature>
<keyword evidence="1" id="KW-1133">Transmembrane helix</keyword>
<sequence>MSTTTPGRHLRTATGTALTALSAFVVCLAALAPGLVASGSALALLRIPLEAVLAVVLLVLLPWRWTRRALAALVALLIVAATLAAALDRVFQSTVGKPFDIATGWPELVDGYGVVQDSAGAVGALALLILFVVAVVAAVVAVSAALLRLARILTPRRRPALLAASAVTAGWLVVALIGVQMVPGEPVAAADVGAAAASRADQVVVAVGARAALARQAASDPAARIPDADLLTGLKGKDVVIAFIESYGRVAVQGSTFSPGVDAVLRSGTARLAAHGYQERSAFLTSPTFGGISWLAHSTLQSGLWIDSQASYDQVTSGSRFTLASAFRKAGWRTVSDVPSDSRPWPVGSSFYHYESQLNGTNVGYRGPRFSYARIPDQYTWAYFQQHELAGPHRPVMAEIDFVSSHTPWTPLPSLVPWNAIGDGSVYDPQPAAGLPPSVVWQDPHHVQQLYGESIQYSLNSMFSFLTTVDDPDLVVVVLGDHQPAAVVSGAGADHDVPISIIAKDPAVIDRVSSWSWQPGMLPAPDAPVWRMDAFRDRFLSAFGTRK</sequence>
<evidence type="ECO:0000256" key="1">
    <source>
        <dbReference type="SAM" id="Phobius"/>
    </source>
</evidence>
<organism evidence="2">
    <name type="scientific">Leifsonia sp. NPDC080035</name>
    <dbReference type="NCBI Taxonomy" id="3143936"/>
    <lineage>
        <taxon>Bacteria</taxon>
        <taxon>Bacillati</taxon>
        <taxon>Actinomycetota</taxon>
        <taxon>Actinomycetes</taxon>
        <taxon>Micrococcales</taxon>
        <taxon>Microbacteriaceae</taxon>
        <taxon>Leifsonia</taxon>
    </lineage>
</organism>